<gene>
    <name evidence="1" type="ORF">LMG29660_03007</name>
</gene>
<dbReference type="Proteomes" id="UP000494135">
    <property type="component" value="Unassembled WGS sequence"/>
</dbReference>
<organism evidence="1 2">
    <name type="scientific">Burkholderia puraquae</name>
    <dbReference type="NCBI Taxonomy" id="1904757"/>
    <lineage>
        <taxon>Bacteria</taxon>
        <taxon>Pseudomonadati</taxon>
        <taxon>Pseudomonadota</taxon>
        <taxon>Betaproteobacteria</taxon>
        <taxon>Burkholderiales</taxon>
        <taxon>Burkholderiaceae</taxon>
        <taxon>Burkholderia</taxon>
        <taxon>Burkholderia cepacia complex</taxon>
    </lineage>
</organism>
<protein>
    <submittedName>
        <fullName evidence="1">Uncharacterized protein</fullName>
    </submittedName>
</protein>
<sequence length="53" mass="6152">MRVSNMSKRSYSRNALPLCQKGIGVRRQTAIPLIVFMLLKTRPEWLGRPVPER</sequence>
<dbReference type="AlphaFoldDB" id="A0A6J5DSV7"/>
<reference evidence="1 2" key="1">
    <citation type="submission" date="2020-04" db="EMBL/GenBank/DDBJ databases">
        <authorList>
            <person name="De Canck E."/>
        </authorList>
    </citation>
    <scope>NUCLEOTIDE SEQUENCE [LARGE SCALE GENOMIC DNA]</scope>
    <source>
        <strain evidence="1 2">LMG 29660</strain>
    </source>
</reference>
<accession>A0A6J5DSV7</accession>
<dbReference type="EMBL" id="CADIKG010000006">
    <property type="protein sequence ID" value="CAB3757058.1"/>
    <property type="molecule type" value="Genomic_DNA"/>
</dbReference>
<name>A0A6J5DSV7_9BURK</name>
<evidence type="ECO:0000313" key="2">
    <source>
        <dbReference type="Proteomes" id="UP000494135"/>
    </source>
</evidence>
<evidence type="ECO:0000313" key="1">
    <source>
        <dbReference type="EMBL" id="CAB3757058.1"/>
    </source>
</evidence>
<proteinExistence type="predicted"/>